<feature type="domain" description="Carboxylesterase type B" evidence="4">
    <location>
        <begin position="63"/>
        <end position="389"/>
    </location>
</feature>
<dbReference type="GO" id="GO:0016787">
    <property type="term" value="F:hydrolase activity"/>
    <property type="evidence" value="ECO:0007669"/>
    <property type="project" value="UniProtKB-KW"/>
</dbReference>
<protein>
    <recommendedName>
        <fullName evidence="3">Carboxylic ester hydrolase</fullName>
        <ecNumber evidence="3">3.1.1.-</ecNumber>
    </recommendedName>
</protein>
<name>A0ABR2ITW1_9PEZI</name>
<dbReference type="InterPro" id="IPR019826">
    <property type="entry name" value="Carboxylesterase_B_AS"/>
</dbReference>
<comment type="caution">
    <text evidence="5">The sequence shown here is derived from an EMBL/GenBank/DDBJ whole genome shotgun (WGS) entry which is preliminary data.</text>
</comment>
<dbReference type="InterPro" id="IPR050654">
    <property type="entry name" value="AChE-related_enzymes"/>
</dbReference>
<dbReference type="InterPro" id="IPR019819">
    <property type="entry name" value="Carboxylesterase_B_CS"/>
</dbReference>
<accession>A0ABR2ITW1</accession>
<dbReference type="Pfam" id="PF00135">
    <property type="entry name" value="COesterase"/>
    <property type="match status" value="2"/>
</dbReference>
<gene>
    <name evidence="5" type="ORF">PGQ11_006637</name>
</gene>
<proteinExistence type="inferred from homology"/>
<organism evidence="5 6">
    <name type="scientific">Apiospora arundinis</name>
    <dbReference type="NCBI Taxonomy" id="335852"/>
    <lineage>
        <taxon>Eukaryota</taxon>
        <taxon>Fungi</taxon>
        <taxon>Dikarya</taxon>
        <taxon>Ascomycota</taxon>
        <taxon>Pezizomycotina</taxon>
        <taxon>Sordariomycetes</taxon>
        <taxon>Xylariomycetidae</taxon>
        <taxon>Amphisphaeriales</taxon>
        <taxon>Apiosporaceae</taxon>
        <taxon>Apiospora</taxon>
    </lineage>
</organism>
<comment type="similarity">
    <text evidence="1 3">Belongs to the type-B carboxylesterase/lipase family.</text>
</comment>
<evidence type="ECO:0000256" key="1">
    <source>
        <dbReference type="ARBA" id="ARBA00005964"/>
    </source>
</evidence>
<dbReference type="InterPro" id="IPR002018">
    <property type="entry name" value="CarbesteraseB"/>
</dbReference>
<evidence type="ECO:0000313" key="6">
    <source>
        <dbReference type="Proteomes" id="UP001390339"/>
    </source>
</evidence>
<keyword evidence="6" id="KW-1185">Reference proteome</keyword>
<evidence type="ECO:0000256" key="2">
    <source>
        <dbReference type="ARBA" id="ARBA00022801"/>
    </source>
</evidence>
<sequence length="527" mass="56868">MAWHSWYCSPKSSRTLFLAIVSRYYPPAELSKMFFASAAFAGSLLIAAARGADLTVPLASGEEVRGTINATSPHVRQFLGIPFAEPPVSRLRFQPPVKYAAKGAGTVIDANAFAPSCMQPLTTPESDAKDVYHVYMPGFLPGSPNQSEDCLYLNVYAPLEPNAPKLPVFVWIAGGGFSSNGANVPYQVPDPWVERTQGHVVVTINYRLNFFGYPNAAAQSTNTEGLIVGFRWRISVEWVRDNIAAFGGDSDRIVLMGQSAGAWSVNYFGYAYPEDPIIKGLIADSGGSTVFAAADDEHKGFSAVAANAGCGGLEDAAAEMTCMQAVDSKKLQKVFADTKGFMFGPVVDNLTVFADPKDRARNGLVAKLPAIMGVNSREGSAFAPWTAEEGVKETDMIAGSKVIVCPTVEEMQNRVENGLTTYRYFYSGNFSNVTPAPWLGATHSSELPLIFGTHHQYNHNSTEFEWNVSHAMQDLWLAFGSNPDAAPRTDSFSWPKYDPAADTVASFAGADGVVVRLDGHSIDDICA</sequence>
<evidence type="ECO:0000259" key="4">
    <source>
        <dbReference type="Pfam" id="PF00135"/>
    </source>
</evidence>
<dbReference type="SUPFAM" id="SSF53474">
    <property type="entry name" value="alpha/beta-Hydrolases"/>
    <property type="match status" value="1"/>
</dbReference>
<keyword evidence="2 3" id="KW-0378">Hydrolase</keyword>
<evidence type="ECO:0000256" key="3">
    <source>
        <dbReference type="RuleBase" id="RU361235"/>
    </source>
</evidence>
<dbReference type="EMBL" id="JAPCWZ010000004">
    <property type="protein sequence ID" value="KAK8868059.1"/>
    <property type="molecule type" value="Genomic_DNA"/>
</dbReference>
<dbReference type="InterPro" id="IPR029058">
    <property type="entry name" value="AB_hydrolase_fold"/>
</dbReference>
<reference evidence="5 6" key="1">
    <citation type="journal article" date="2024" name="IMA Fungus">
        <title>Apiospora arundinis, a panoply of carbohydrate-active enzymes and secondary metabolites.</title>
        <authorList>
            <person name="Sorensen T."/>
            <person name="Petersen C."/>
            <person name="Muurmann A.T."/>
            <person name="Christiansen J.V."/>
            <person name="Brundto M.L."/>
            <person name="Overgaard C.K."/>
            <person name="Boysen A.T."/>
            <person name="Wollenberg R.D."/>
            <person name="Larsen T.O."/>
            <person name="Sorensen J.L."/>
            <person name="Nielsen K.L."/>
            <person name="Sondergaard T.E."/>
        </authorList>
    </citation>
    <scope>NUCLEOTIDE SEQUENCE [LARGE SCALE GENOMIC DNA]</scope>
    <source>
        <strain evidence="5 6">AAU 773</strain>
    </source>
</reference>
<dbReference type="Proteomes" id="UP001390339">
    <property type="component" value="Unassembled WGS sequence"/>
</dbReference>
<dbReference type="PANTHER" id="PTHR43918:SF4">
    <property type="entry name" value="CARBOXYLIC ESTER HYDROLASE"/>
    <property type="match status" value="1"/>
</dbReference>
<feature type="domain" description="Carboxylesterase type B" evidence="4">
    <location>
        <begin position="393"/>
        <end position="506"/>
    </location>
</feature>
<dbReference type="PROSITE" id="PS00122">
    <property type="entry name" value="CARBOXYLESTERASE_B_1"/>
    <property type="match status" value="1"/>
</dbReference>
<evidence type="ECO:0000313" key="5">
    <source>
        <dbReference type="EMBL" id="KAK8868059.1"/>
    </source>
</evidence>
<dbReference type="EC" id="3.1.1.-" evidence="3"/>
<dbReference type="PANTHER" id="PTHR43918">
    <property type="entry name" value="ACETYLCHOLINESTERASE"/>
    <property type="match status" value="1"/>
</dbReference>
<dbReference type="Gene3D" id="3.40.50.1820">
    <property type="entry name" value="alpha/beta hydrolase"/>
    <property type="match status" value="1"/>
</dbReference>
<dbReference type="PROSITE" id="PS00941">
    <property type="entry name" value="CARBOXYLESTERASE_B_2"/>
    <property type="match status" value="1"/>
</dbReference>